<gene>
    <name evidence="1" type="ORF">L1987_44603</name>
</gene>
<dbReference type="EMBL" id="CM042031">
    <property type="protein sequence ID" value="KAI3785484.1"/>
    <property type="molecule type" value="Genomic_DNA"/>
</dbReference>
<dbReference type="Proteomes" id="UP001056120">
    <property type="component" value="Linkage Group LG14"/>
</dbReference>
<proteinExistence type="predicted"/>
<evidence type="ECO:0000313" key="2">
    <source>
        <dbReference type="Proteomes" id="UP001056120"/>
    </source>
</evidence>
<evidence type="ECO:0000313" key="1">
    <source>
        <dbReference type="EMBL" id="KAI3785484.1"/>
    </source>
</evidence>
<comment type="caution">
    <text evidence="1">The sequence shown here is derived from an EMBL/GenBank/DDBJ whole genome shotgun (WGS) entry which is preliminary data.</text>
</comment>
<name>A0ACB9GPB0_9ASTR</name>
<reference evidence="1 2" key="2">
    <citation type="journal article" date="2022" name="Mol. Ecol. Resour.">
        <title>The genomes of chicory, endive, great burdock and yacon provide insights into Asteraceae paleo-polyploidization history and plant inulin production.</title>
        <authorList>
            <person name="Fan W."/>
            <person name="Wang S."/>
            <person name="Wang H."/>
            <person name="Wang A."/>
            <person name="Jiang F."/>
            <person name="Liu H."/>
            <person name="Zhao H."/>
            <person name="Xu D."/>
            <person name="Zhang Y."/>
        </authorList>
    </citation>
    <scope>NUCLEOTIDE SEQUENCE [LARGE SCALE GENOMIC DNA]</scope>
    <source>
        <strain evidence="2">cv. Yunnan</strain>
        <tissue evidence="1">Leaves</tissue>
    </source>
</reference>
<reference evidence="2" key="1">
    <citation type="journal article" date="2022" name="Mol. Ecol. Resour.">
        <title>The genomes of chicory, endive, great burdock and yacon provide insights into Asteraceae palaeo-polyploidization history and plant inulin production.</title>
        <authorList>
            <person name="Fan W."/>
            <person name="Wang S."/>
            <person name="Wang H."/>
            <person name="Wang A."/>
            <person name="Jiang F."/>
            <person name="Liu H."/>
            <person name="Zhao H."/>
            <person name="Xu D."/>
            <person name="Zhang Y."/>
        </authorList>
    </citation>
    <scope>NUCLEOTIDE SEQUENCE [LARGE SCALE GENOMIC DNA]</scope>
    <source>
        <strain evidence="2">cv. Yunnan</strain>
    </source>
</reference>
<protein>
    <submittedName>
        <fullName evidence="1">Uncharacterized protein</fullName>
    </submittedName>
</protein>
<accession>A0ACB9GPB0</accession>
<keyword evidence="2" id="KW-1185">Reference proteome</keyword>
<organism evidence="1 2">
    <name type="scientific">Smallanthus sonchifolius</name>
    <dbReference type="NCBI Taxonomy" id="185202"/>
    <lineage>
        <taxon>Eukaryota</taxon>
        <taxon>Viridiplantae</taxon>
        <taxon>Streptophyta</taxon>
        <taxon>Embryophyta</taxon>
        <taxon>Tracheophyta</taxon>
        <taxon>Spermatophyta</taxon>
        <taxon>Magnoliopsida</taxon>
        <taxon>eudicotyledons</taxon>
        <taxon>Gunneridae</taxon>
        <taxon>Pentapetalae</taxon>
        <taxon>asterids</taxon>
        <taxon>campanulids</taxon>
        <taxon>Asterales</taxon>
        <taxon>Asteraceae</taxon>
        <taxon>Asteroideae</taxon>
        <taxon>Heliantheae alliance</taxon>
        <taxon>Millerieae</taxon>
        <taxon>Smallanthus</taxon>
    </lineage>
</organism>
<sequence length="79" mass="9113">MIYFSFKLEPFNELWFLVTSGMLNNHLFTPFAIEIDVILTYQLEATSSVAGVNRPICNEEREDEVLLVYGVRFKGFCKG</sequence>